<dbReference type="InterPro" id="IPR029039">
    <property type="entry name" value="Flavoprotein-like_sf"/>
</dbReference>
<organism evidence="2 3">
    <name type="scientific">Streptomyces purpureus</name>
    <dbReference type="NCBI Taxonomy" id="1951"/>
    <lineage>
        <taxon>Bacteria</taxon>
        <taxon>Bacillati</taxon>
        <taxon>Actinomycetota</taxon>
        <taxon>Actinomycetes</taxon>
        <taxon>Kitasatosporales</taxon>
        <taxon>Streptomycetaceae</taxon>
        <taxon>Streptomyces</taxon>
    </lineage>
</organism>
<evidence type="ECO:0000313" key="2">
    <source>
        <dbReference type="EMBL" id="GGT19300.1"/>
    </source>
</evidence>
<name>A0A918GY01_9ACTN</name>
<dbReference type="Pfam" id="PF03358">
    <property type="entry name" value="FMN_red"/>
    <property type="match status" value="1"/>
</dbReference>
<proteinExistence type="predicted"/>
<dbReference type="Proteomes" id="UP000619486">
    <property type="component" value="Unassembled WGS sequence"/>
</dbReference>
<keyword evidence="3" id="KW-1185">Reference proteome</keyword>
<protein>
    <submittedName>
        <fullName evidence="2">FMN reductase</fullName>
    </submittedName>
</protein>
<dbReference type="GO" id="GO:0005829">
    <property type="term" value="C:cytosol"/>
    <property type="evidence" value="ECO:0007669"/>
    <property type="project" value="TreeGrafter"/>
</dbReference>
<dbReference type="Gene3D" id="3.40.50.360">
    <property type="match status" value="1"/>
</dbReference>
<dbReference type="AlphaFoldDB" id="A0A918GY01"/>
<sequence length="189" mass="20858">MTRIGIILGSTRPGRNGEAVARWVHSLASRRDDAEYELIDLAEQALPHLDEPIPPMAGMYSHPHTQAWAERIDRLDGFVFVTPEYNHSVPGALKNAIDFLFAEWGNKAAGFVGYGPVGATRAVEHLRLILAELRVATVRTQVALTFATDFADRTTFRPGEESPALVDLLLDEVVSWSQALEPVRRKASA</sequence>
<comment type="caution">
    <text evidence="2">The sequence shown here is derived from an EMBL/GenBank/DDBJ whole genome shotgun (WGS) entry which is preliminary data.</text>
</comment>
<dbReference type="GO" id="GO:0016491">
    <property type="term" value="F:oxidoreductase activity"/>
    <property type="evidence" value="ECO:0007669"/>
    <property type="project" value="InterPro"/>
</dbReference>
<gene>
    <name evidence="2" type="ORF">GCM10014713_10350</name>
</gene>
<dbReference type="GO" id="GO:0010181">
    <property type="term" value="F:FMN binding"/>
    <property type="evidence" value="ECO:0007669"/>
    <property type="project" value="TreeGrafter"/>
</dbReference>
<reference evidence="2" key="2">
    <citation type="submission" date="2020-09" db="EMBL/GenBank/DDBJ databases">
        <authorList>
            <person name="Sun Q."/>
            <person name="Ohkuma M."/>
        </authorList>
    </citation>
    <scope>NUCLEOTIDE SEQUENCE</scope>
    <source>
        <strain evidence="2">JCM 3172</strain>
    </source>
</reference>
<dbReference type="SUPFAM" id="SSF52218">
    <property type="entry name" value="Flavoproteins"/>
    <property type="match status" value="1"/>
</dbReference>
<feature type="domain" description="NADPH-dependent FMN reductase-like" evidence="1">
    <location>
        <begin position="2"/>
        <end position="148"/>
    </location>
</feature>
<dbReference type="PANTHER" id="PTHR30543:SF21">
    <property type="entry name" value="NAD(P)H-DEPENDENT FMN REDUCTASE LOT6"/>
    <property type="match status" value="1"/>
</dbReference>
<evidence type="ECO:0000313" key="3">
    <source>
        <dbReference type="Proteomes" id="UP000619486"/>
    </source>
</evidence>
<accession>A0A918GY01</accession>
<reference evidence="2" key="1">
    <citation type="journal article" date="2014" name="Int. J. Syst. Evol. Microbiol.">
        <title>Complete genome sequence of Corynebacterium casei LMG S-19264T (=DSM 44701T), isolated from a smear-ripened cheese.</title>
        <authorList>
            <consortium name="US DOE Joint Genome Institute (JGI-PGF)"/>
            <person name="Walter F."/>
            <person name="Albersmeier A."/>
            <person name="Kalinowski J."/>
            <person name="Ruckert C."/>
        </authorList>
    </citation>
    <scope>NUCLEOTIDE SEQUENCE</scope>
    <source>
        <strain evidence="2">JCM 3172</strain>
    </source>
</reference>
<dbReference type="InterPro" id="IPR050712">
    <property type="entry name" value="NAD(P)H-dep_reductase"/>
</dbReference>
<evidence type="ECO:0000259" key="1">
    <source>
        <dbReference type="Pfam" id="PF03358"/>
    </source>
</evidence>
<dbReference type="InterPro" id="IPR005025">
    <property type="entry name" value="FMN_Rdtase-like_dom"/>
</dbReference>
<dbReference type="EMBL" id="BMQQ01000002">
    <property type="protein sequence ID" value="GGT19300.1"/>
    <property type="molecule type" value="Genomic_DNA"/>
</dbReference>
<dbReference type="RefSeq" id="WP_019890090.1">
    <property type="nucleotide sequence ID" value="NZ_BMQQ01000002.1"/>
</dbReference>
<dbReference type="PANTHER" id="PTHR30543">
    <property type="entry name" value="CHROMATE REDUCTASE"/>
    <property type="match status" value="1"/>
</dbReference>